<dbReference type="EMBL" id="JAMYWC010000001">
    <property type="protein sequence ID" value="MCP1171527.1"/>
    <property type="molecule type" value="Genomic_DNA"/>
</dbReference>
<dbReference type="NCBIfam" id="NF041334">
    <property type="entry name" value="XopJ"/>
    <property type="match status" value="1"/>
</dbReference>
<keyword evidence="8" id="KW-1185">Reference proteome</keyword>
<evidence type="ECO:0000256" key="5">
    <source>
        <dbReference type="ARBA" id="ARBA00048662"/>
    </source>
</evidence>
<sequence length="350" mass="39383">MGLCVSKPRTGGADYQYGGGQRRAADSSGAPSTQSSPARSPSSYHLDNLPRRARNKARALEDAVKNSSVAYTHPQLAAYADAVLRAAGTDGVNPEISTHDGENIETLANTYNARHPDLNLKYFPWVEIFLEKLYTSSEPAWRALFRLTTQNRHRIAADIRTHADGGKTVLLLESALSHTWDPKKKEYKFIAGIQSLQKNIEDNFRNCKMAVIDVEAQKAHIGCTIFSLNFLLNAYQKDELFNSLHERLNENGRCFEGHQSEFIGGMEYIEGTKVLPPVFYKHAQSRGTVDNFVTHQGQFQNTNVSTSRSGPRETLQERVQNFRITRGEQSYNMSIEASRMRKIRKAIEDL</sequence>
<dbReference type="RefSeq" id="WP_253535498.1">
    <property type="nucleotide sequence ID" value="NZ_JAMYWC010000001.1"/>
</dbReference>
<evidence type="ECO:0000256" key="3">
    <source>
        <dbReference type="ARBA" id="ARBA00023785"/>
    </source>
</evidence>
<dbReference type="AlphaFoldDB" id="A0AA42BJ53"/>
<comment type="similarity">
    <text evidence="3">Belongs to the acetyltransferase YopJ family.</text>
</comment>
<comment type="catalytic activity">
    <reaction evidence="4">
        <text>L-threonyl-[protein] + acetyl-CoA = O-acetyl-L-threonyl-[protein] + CoA</text>
        <dbReference type="Rhea" id="RHEA:65340"/>
        <dbReference type="Rhea" id="RHEA-COMP:11060"/>
        <dbReference type="Rhea" id="RHEA-COMP:16780"/>
        <dbReference type="ChEBI" id="CHEBI:30013"/>
        <dbReference type="ChEBI" id="CHEBI:57287"/>
        <dbReference type="ChEBI" id="CHEBI:57288"/>
        <dbReference type="ChEBI" id="CHEBI:141025"/>
    </reaction>
    <physiologicalReaction direction="left-to-right" evidence="4">
        <dbReference type="Rhea" id="RHEA:65341"/>
    </physiologicalReaction>
</comment>
<name>A0AA42BJ53_9RALS</name>
<reference evidence="8" key="1">
    <citation type="journal article" date="2023" name="Front. Microbiol.">
        <title>Ralstonia chuxiongensis sp. nov., Ralstonia mojiangensis sp. nov., and Ralstonia soli sp. nov., isolated from tobacco fields, are three novel species in the family Burkholderiaceae.</title>
        <authorList>
            <person name="Lu C.H."/>
            <person name="Zhang Y.Y."/>
            <person name="Jiang N."/>
            <person name="Chen W."/>
            <person name="Shao X."/>
            <person name="Zhao Z.M."/>
            <person name="Lu W.L."/>
            <person name="Hu X."/>
            <person name="Xi Y.X."/>
            <person name="Zou S.Y."/>
            <person name="Wei Q.J."/>
            <person name="Lin Z.L."/>
            <person name="Gong L."/>
            <person name="Gai X.T."/>
            <person name="Zhang L.Q."/>
            <person name="Li J.Y."/>
            <person name="Jin Y."/>
            <person name="Xia Z.Y."/>
        </authorList>
    </citation>
    <scope>NUCLEOTIDE SEQUENCE [LARGE SCALE GENOMIC DNA]</scope>
    <source>
        <strain evidence="8">21YRMH01-3</strain>
    </source>
</reference>
<evidence type="ECO:0000256" key="6">
    <source>
        <dbReference type="SAM" id="MobiDB-lite"/>
    </source>
</evidence>
<evidence type="ECO:0000256" key="4">
    <source>
        <dbReference type="ARBA" id="ARBA00048364"/>
    </source>
</evidence>
<feature type="compositionally biased region" description="Low complexity" evidence="6">
    <location>
        <begin position="31"/>
        <end position="43"/>
    </location>
</feature>
<feature type="region of interest" description="Disordered" evidence="6">
    <location>
        <begin position="1"/>
        <end position="50"/>
    </location>
</feature>
<dbReference type="GO" id="GO:0016746">
    <property type="term" value="F:acyltransferase activity"/>
    <property type="evidence" value="ECO:0007669"/>
    <property type="project" value="UniProtKB-KW"/>
</dbReference>
<protein>
    <submittedName>
        <fullName evidence="7">Peptidase C55</fullName>
    </submittedName>
</protein>
<keyword evidence="2" id="KW-0012">Acyltransferase</keyword>
<keyword evidence="1" id="KW-0808">Transferase</keyword>
<accession>A0AA42BJ53</accession>
<evidence type="ECO:0000256" key="2">
    <source>
        <dbReference type="ARBA" id="ARBA00023315"/>
    </source>
</evidence>
<comment type="catalytic activity">
    <reaction evidence="5">
        <text>L-seryl-[protein] + acetyl-CoA = O-acetyl-L-seryl-[protein] + CoA</text>
        <dbReference type="Rhea" id="RHEA:59392"/>
        <dbReference type="Rhea" id="RHEA-COMP:9863"/>
        <dbReference type="Rhea" id="RHEA-COMP:15352"/>
        <dbReference type="ChEBI" id="CHEBI:29999"/>
        <dbReference type="ChEBI" id="CHEBI:57287"/>
        <dbReference type="ChEBI" id="CHEBI:57288"/>
        <dbReference type="ChEBI" id="CHEBI:141128"/>
    </reaction>
    <physiologicalReaction direction="left-to-right" evidence="5">
        <dbReference type="Rhea" id="RHEA:59393"/>
    </physiologicalReaction>
</comment>
<organism evidence="7 8">
    <name type="scientific">Ralstonia chuxiongensis</name>
    <dbReference type="NCBI Taxonomy" id="2957504"/>
    <lineage>
        <taxon>Bacteria</taxon>
        <taxon>Pseudomonadati</taxon>
        <taxon>Pseudomonadota</taxon>
        <taxon>Betaproteobacteria</taxon>
        <taxon>Burkholderiales</taxon>
        <taxon>Burkholderiaceae</taxon>
        <taxon>Ralstonia</taxon>
    </lineage>
</organism>
<evidence type="ECO:0000313" key="7">
    <source>
        <dbReference type="EMBL" id="MCP1171527.1"/>
    </source>
</evidence>
<dbReference type="InterPro" id="IPR053633">
    <property type="entry name" value="Ser/Thr_acetyltransferase"/>
</dbReference>
<proteinExistence type="inferred from homology"/>
<dbReference type="InterPro" id="IPR005083">
    <property type="entry name" value="YopJ-like"/>
</dbReference>
<gene>
    <name evidence="7" type="ORF">NKG59_04120</name>
</gene>
<dbReference type="Proteomes" id="UP001162793">
    <property type="component" value="Unassembled WGS sequence"/>
</dbReference>
<dbReference type="Pfam" id="PF03421">
    <property type="entry name" value="Acetyltransf_14"/>
    <property type="match status" value="1"/>
</dbReference>
<evidence type="ECO:0000313" key="8">
    <source>
        <dbReference type="Proteomes" id="UP001162793"/>
    </source>
</evidence>
<evidence type="ECO:0000256" key="1">
    <source>
        <dbReference type="ARBA" id="ARBA00022679"/>
    </source>
</evidence>
<comment type="caution">
    <text evidence="7">The sequence shown here is derived from an EMBL/GenBank/DDBJ whole genome shotgun (WGS) entry which is preliminary data.</text>
</comment>